<keyword evidence="7 9" id="KW-0539">Nucleus</keyword>
<dbReference type="Gene3D" id="3.10.20.90">
    <property type="entry name" value="Phosphatidylinositol 3-kinase Catalytic Subunit, Chain A, domain 1"/>
    <property type="match status" value="1"/>
</dbReference>
<accession>A0AAV8FDU5</accession>
<dbReference type="PANTHER" id="PTHR31384:SF96">
    <property type="entry name" value="AUXIN RESPONSE FACTOR 1"/>
    <property type="match status" value="1"/>
</dbReference>
<keyword evidence="13" id="KW-1185">Reference proteome</keyword>
<sequence length="761" mass="83346">MASLTGVASKSGNPNDQLYNELWYACAGPLVHLPVPGERVYYFAQGHMEQLEASMNQRLDHQQIPAFNLPSKLLCRVTNVVLQAEADSDEVYAQITLNPETDQAELTSPDQLVPQPERIPAHSFCKTLTASDTSTHGGFSVLRRHAEECLPRLDMTQNPPWQELIAEDLHGNKWNFRHIYRGQPRRHLLTTGWSVFVSSKRLAAGDAFIFLRGEGGELRVGVRRLLRQLSNMPSSVISSECMHVGVLATACHAVNTGSPFLVFYKPRISPSEFVVQVNKYLEGRNSNFSIGMRFRMRFEGDESPERRFTGTIVAIGGNAPPQWADSEWRSLKVQWDEPSAIPRPDWVSPWEIEPLTAANTPQTAVQTVMRNKRPRPTPAPVAPPVISPAPVAPSVIPPVHGFWRSPIEHSQVFSFPGPQPAQQFYASASTPRHPIFSSPSIPFSIRPLSTSPLTLGPSSFGLSQSTLGHTSSSLSLRTSSFGFSSRPEQSMACSTSSHLDLSLRDSSPPIEKKQQSNPNTVGMSTRNAGCRLFGIELVTRSLGASSSAICHDTASIPTCLDVGLGSHGVGSGCAPINAGAVTGSCHIVTGGTEHAPIPMDEGAIIFEIQTLPVNQICNADAVTASGSEQIPLAELPPCRHVRSCTKVMMQGVAVGRAVDLMRLTTYEELYAKLEEMFGVESGSISDKGTTPWEVFFTDEEDDIMVVGDDPWSEFRQLVRKIYIYKKEDAAKLVPKDLPSLNAVELPRNKPETHDLLSNKDN</sequence>
<evidence type="ECO:0000256" key="6">
    <source>
        <dbReference type="ARBA" id="ARBA00023163"/>
    </source>
</evidence>
<comment type="subunit">
    <text evidence="9">Homodimers and heterodimers.</text>
</comment>
<dbReference type="PROSITE" id="PS51745">
    <property type="entry name" value="PB1"/>
    <property type="match status" value="1"/>
</dbReference>
<evidence type="ECO:0000256" key="2">
    <source>
        <dbReference type="ARBA" id="ARBA00004123"/>
    </source>
</evidence>
<evidence type="ECO:0000313" key="13">
    <source>
        <dbReference type="Proteomes" id="UP001140206"/>
    </source>
</evidence>
<proteinExistence type="inferred from homology"/>
<keyword evidence="6 9" id="KW-0804">Transcription</keyword>
<dbReference type="GO" id="GO:0009734">
    <property type="term" value="P:auxin-activated signaling pathway"/>
    <property type="evidence" value="ECO:0007669"/>
    <property type="project" value="UniProtKB-KW"/>
</dbReference>
<dbReference type="InterPro" id="IPR003340">
    <property type="entry name" value="B3_DNA-bd"/>
</dbReference>
<dbReference type="Gene3D" id="2.40.330.10">
    <property type="entry name" value="DNA-binding pseudobarrel domain"/>
    <property type="match status" value="1"/>
</dbReference>
<dbReference type="SUPFAM" id="SSF101936">
    <property type="entry name" value="DNA-binding pseudobarrel domain"/>
    <property type="match status" value="1"/>
</dbReference>
<dbReference type="AlphaFoldDB" id="A0AAV8FDU5"/>
<dbReference type="Proteomes" id="UP001140206">
    <property type="component" value="Chromosome 2"/>
</dbReference>
<gene>
    <name evidence="12" type="ORF">LUZ62_041636</name>
</gene>
<evidence type="ECO:0000259" key="11">
    <source>
        <dbReference type="PROSITE" id="PS51745"/>
    </source>
</evidence>
<feature type="domain" description="PB1" evidence="11">
    <location>
        <begin position="642"/>
        <end position="726"/>
    </location>
</feature>
<dbReference type="FunFam" id="2.30.30.1040:FF:000001">
    <property type="entry name" value="Auxin response factor"/>
    <property type="match status" value="1"/>
</dbReference>
<comment type="function">
    <text evidence="1 9">Auxin response factors (ARFs) are transcriptional factors that bind specifically to the DNA sequence 5'-TGTCTC-3' found in the auxin-responsive promoter elements (AuxREs).</text>
</comment>
<evidence type="ECO:0000256" key="4">
    <source>
        <dbReference type="ARBA" id="ARBA00023015"/>
    </source>
</evidence>
<dbReference type="GO" id="GO:0003677">
    <property type="term" value="F:DNA binding"/>
    <property type="evidence" value="ECO:0007669"/>
    <property type="project" value="UniProtKB-KW"/>
</dbReference>
<dbReference type="FunFam" id="2.40.330.10:FF:000001">
    <property type="entry name" value="Auxin response factor"/>
    <property type="match status" value="1"/>
</dbReference>
<dbReference type="GO" id="GO:0005634">
    <property type="term" value="C:nucleus"/>
    <property type="evidence" value="ECO:0007669"/>
    <property type="project" value="UniProtKB-SubCell"/>
</dbReference>
<dbReference type="PANTHER" id="PTHR31384">
    <property type="entry name" value="AUXIN RESPONSE FACTOR 4-RELATED"/>
    <property type="match status" value="1"/>
</dbReference>
<dbReference type="InterPro" id="IPR053793">
    <property type="entry name" value="PB1-like"/>
</dbReference>
<name>A0AAV8FDU5_9POAL</name>
<evidence type="ECO:0000256" key="9">
    <source>
        <dbReference type="RuleBase" id="RU004561"/>
    </source>
</evidence>
<dbReference type="InterPro" id="IPR010525">
    <property type="entry name" value="ARF_dom"/>
</dbReference>
<dbReference type="InterPro" id="IPR033389">
    <property type="entry name" value="AUX/IAA_dom"/>
</dbReference>
<evidence type="ECO:0000313" key="12">
    <source>
        <dbReference type="EMBL" id="KAJ4790390.1"/>
    </source>
</evidence>
<dbReference type="PROSITE" id="PS50863">
    <property type="entry name" value="B3"/>
    <property type="match status" value="1"/>
</dbReference>
<comment type="subcellular location">
    <subcellularLocation>
        <location evidence="2 9">Nucleus</location>
    </subcellularLocation>
</comment>
<evidence type="ECO:0000256" key="7">
    <source>
        <dbReference type="ARBA" id="ARBA00023242"/>
    </source>
</evidence>
<dbReference type="Pfam" id="PF02362">
    <property type="entry name" value="B3"/>
    <property type="match status" value="1"/>
</dbReference>
<dbReference type="SUPFAM" id="SSF54277">
    <property type="entry name" value="CAD &amp; PB1 domains"/>
    <property type="match status" value="1"/>
</dbReference>
<evidence type="ECO:0000259" key="10">
    <source>
        <dbReference type="PROSITE" id="PS50863"/>
    </source>
</evidence>
<reference evidence="12" key="1">
    <citation type="submission" date="2022-08" db="EMBL/GenBank/DDBJ databases">
        <authorList>
            <person name="Marques A."/>
        </authorList>
    </citation>
    <scope>NUCLEOTIDE SEQUENCE</scope>
    <source>
        <strain evidence="12">RhyPub2mFocal</strain>
        <tissue evidence="12">Leaves</tissue>
    </source>
</reference>
<comment type="similarity">
    <text evidence="3 9">Belongs to the ARF family.</text>
</comment>
<dbReference type="InterPro" id="IPR015300">
    <property type="entry name" value="DNA-bd_pseudobarrel_sf"/>
</dbReference>
<dbReference type="InterPro" id="IPR044835">
    <property type="entry name" value="ARF_plant"/>
</dbReference>
<evidence type="ECO:0000256" key="3">
    <source>
        <dbReference type="ARBA" id="ARBA00007853"/>
    </source>
</evidence>
<comment type="caution">
    <text evidence="12">The sequence shown here is derived from an EMBL/GenBank/DDBJ whole genome shotgun (WGS) entry which is preliminary data.</text>
</comment>
<evidence type="ECO:0000256" key="8">
    <source>
        <dbReference type="ARBA" id="ARBA00023294"/>
    </source>
</evidence>
<dbReference type="SMART" id="SM01019">
    <property type="entry name" value="B3"/>
    <property type="match status" value="1"/>
</dbReference>
<dbReference type="Pfam" id="PF02309">
    <property type="entry name" value="AUX_IAA"/>
    <property type="match status" value="1"/>
</dbReference>
<keyword evidence="8 9" id="KW-0927">Auxin signaling pathway</keyword>
<keyword evidence="4 9" id="KW-0805">Transcription regulation</keyword>
<dbReference type="Gene3D" id="2.30.30.1040">
    <property type="match status" value="1"/>
</dbReference>
<protein>
    <recommendedName>
        <fullName evidence="9">Auxin response factor</fullName>
    </recommendedName>
</protein>
<keyword evidence="5 9" id="KW-0238">DNA-binding</keyword>
<dbReference type="CDD" id="cd10017">
    <property type="entry name" value="B3_DNA"/>
    <property type="match status" value="1"/>
</dbReference>
<evidence type="ECO:0000256" key="1">
    <source>
        <dbReference type="ARBA" id="ARBA00003182"/>
    </source>
</evidence>
<dbReference type="GO" id="GO:0006355">
    <property type="term" value="P:regulation of DNA-templated transcription"/>
    <property type="evidence" value="ECO:0007669"/>
    <property type="project" value="InterPro"/>
</dbReference>
<dbReference type="EMBL" id="JAMFTS010000002">
    <property type="protein sequence ID" value="KAJ4790390.1"/>
    <property type="molecule type" value="Genomic_DNA"/>
</dbReference>
<dbReference type="Pfam" id="PF06507">
    <property type="entry name" value="ARF_AD"/>
    <property type="match status" value="1"/>
</dbReference>
<organism evidence="12 13">
    <name type="scientific">Rhynchospora pubera</name>
    <dbReference type="NCBI Taxonomy" id="906938"/>
    <lineage>
        <taxon>Eukaryota</taxon>
        <taxon>Viridiplantae</taxon>
        <taxon>Streptophyta</taxon>
        <taxon>Embryophyta</taxon>
        <taxon>Tracheophyta</taxon>
        <taxon>Spermatophyta</taxon>
        <taxon>Magnoliopsida</taxon>
        <taxon>Liliopsida</taxon>
        <taxon>Poales</taxon>
        <taxon>Cyperaceae</taxon>
        <taxon>Cyperoideae</taxon>
        <taxon>Rhynchosporeae</taxon>
        <taxon>Rhynchospora</taxon>
    </lineage>
</organism>
<evidence type="ECO:0000256" key="5">
    <source>
        <dbReference type="ARBA" id="ARBA00023125"/>
    </source>
</evidence>
<feature type="domain" description="TF-B3" evidence="10">
    <location>
        <begin position="124"/>
        <end position="226"/>
    </location>
</feature>